<dbReference type="PANTHER" id="PTHR43364:SF4">
    <property type="entry name" value="NAD(P)-LINKED OXIDOREDUCTASE SUPERFAMILY PROTEIN"/>
    <property type="match status" value="1"/>
</dbReference>
<dbReference type="SUPFAM" id="SSF51430">
    <property type="entry name" value="NAD(P)-linked oxidoreductase"/>
    <property type="match status" value="1"/>
</dbReference>
<accession>A0A2N3LTI5</accession>
<dbReference type="InterPro" id="IPR050523">
    <property type="entry name" value="AKR_Detox_Biosynth"/>
</dbReference>
<evidence type="ECO:0000313" key="4">
    <source>
        <dbReference type="Proteomes" id="UP000233491"/>
    </source>
</evidence>
<sequence length="394" mass="42621">MNAKVQEGQRVILTLASVQHMSILHPCTPSFKSARLKRFKFASISSGQTGRDAMPSERDTQSLSQSTSVDNITLWNGVTVPRIGLGTWAAGGMMIWPTGPSSYGSISPEDAISGIRLGYDLGVRLFDTAAAYGAGNAELLLGEALKDKDDVVIVTKCGYIGDPVTRVIEPNDLSPAGIRRGVEGSLRRLGRPFVDMVLLHHNELELDIARPVFDTLEAMRGEGLIGSYGWSSDYPRLVAAVADYPGFTVVQHDLNVFDTSEEMLALIEARGLYSMARMPLAMGLLSGKYGRQATLGGTDIRASSAPWLKYFKAGAANEDYLAILEKVAPLLTADGRSLPQGALSWILSVSERTIPIPGFTSERQIRDNLEAVRQPRLPADTMARLKEIVAELGA</sequence>
<comment type="caution">
    <text evidence="3">The sequence shown here is derived from an EMBL/GenBank/DDBJ whole genome shotgun (WGS) entry which is preliminary data.</text>
</comment>
<dbReference type="Gene3D" id="3.20.20.100">
    <property type="entry name" value="NADP-dependent oxidoreductase domain"/>
    <property type="match status" value="1"/>
</dbReference>
<evidence type="ECO:0000313" key="3">
    <source>
        <dbReference type="EMBL" id="PKR87863.1"/>
    </source>
</evidence>
<dbReference type="InterPro" id="IPR036812">
    <property type="entry name" value="NAD(P)_OxRdtase_dom_sf"/>
</dbReference>
<gene>
    <name evidence="3" type="ORF">CXZ10_17200</name>
</gene>
<keyword evidence="1" id="KW-0560">Oxidoreductase</keyword>
<dbReference type="Pfam" id="PF00248">
    <property type="entry name" value="Aldo_ket_red"/>
    <property type="match status" value="1"/>
</dbReference>
<reference evidence="3 4" key="1">
    <citation type="submission" date="2017-12" db="EMBL/GenBank/DDBJ databases">
        <title>Anaerobic carbon monoxide metabolism by Pleomorphomonas carboxyditropha sp. nov., a new mesophilic hydrogenogenic carboxidotroph.</title>
        <authorList>
            <person name="Esquivel-Elizondo S."/>
            <person name="Krajmalnik-Brown R."/>
        </authorList>
    </citation>
    <scope>NUCLEOTIDE SEQUENCE [LARGE SCALE GENOMIC DNA]</scope>
    <source>
        <strain evidence="3 4">R5-392</strain>
    </source>
</reference>
<dbReference type="PANTHER" id="PTHR43364">
    <property type="entry name" value="NADH-SPECIFIC METHYLGLYOXAL REDUCTASE-RELATED"/>
    <property type="match status" value="1"/>
</dbReference>
<dbReference type="GO" id="GO:0005829">
    <property type="term" value="C:cytosol"/>
    <property type="evidence" value="ECO:0007669"/>
    <property type="project" value="TreeGrafter"/>
</dbReference>
<dbReference type="CDD" id="cd19086">
    <property type="entry name" value="AKR_AKR11C1"/>
    <property type="match status" value="1"/>
</dbReference>
<organism evidence="3 4">
    <name type="scientific">Pleomorphomonas diazotrophica</name>
    <dbReference type="NCBI Taxonomy" id="1166257"/>
    <lineage>
        <taxon>Bacteria</taxon>
        <taxon>Pseudomonadati</taxon>
        <taxon>Pseudomonadota</taxon>
        <taxon>Alphaproteobacteria</taxon>
        <taxon>Hyphomicrobiales</taxon>
        <taxon>Pleomorphomonadaceae</taxon>
        <taxon>Pleomorphomonas</taxon>
    </lineage>
</organism>
<dbReference type="Proteomes" id="UP000233491">
    <property type="component" value="Unassembled WGS sequence"/>
</dbReference>
<name>A0A2N3LTI5_9HYPH</name>
<evidence type="ECO:0000256" key="1">
    <source>
        <dbReference type="ARBA" id="ARBA00023002"/>
    </source>
</evidence>
<dbReference type="EMBL" id="PJNW01000015">
    <property type="protein sequence ID" value="PKR87863.1"/>
    <property type="molecule type" value="Genomic_DNA"/>
</dbReference>
<keyword evidence="4" id="KW-1185">Reference proteome</keyword>
<dbReference type="GO" id="GO:0016491">
    <property type="term" value="F:oxidoreductase activity"/>
    <property type="evidence" value="ECO:0007669"/>
    <property type="project" value="UniProtKB-KW"/>
</dbReference>
<feature type="domain" description="NADP-dependent oxidoreductase" evidence="2">
    <location>
        <begin position="82"/>
        <end position="389"/>
    </location>
</feature>
<dbReference type="InterPro" id="IPR023210">
    <property type="entry name" value="NADP_OxRdtase_dom"/>
</dbReference>
<evidence type="ECO:0000259" key="2">
    <source>
        <dbReference type="Pfam" id="PF00248"/>
    </source>
</evidence>
<proteinExistence type="predicted"/>
<protein>
    <submittedName>
        <fullName evidence="3">Aldo/keto reductase</fullName>
    </submittedName>
</protein>
<dbReference type="AlphaFoldDB" id="A0A2N3LTI5"/>